<dbReference type="Gene3D" id="1.25.40.10">
    <property type="entry name" value="Tetratricopeptide repeat domain"/>
    <property type="match status" value="2"/>
</dbReference>
<comment type="caution">
    <text evidence="2">The sequence shown here is derived from an EMBL/GenBank/DDBJ whole genome shotgun (WGS) entry which is preliminary data.</text>
</comment>
<evidence type="ECO:0000313" key="2">
    <source>
        <dbReference type="EMBL" id="CAF9931585.1"/>
    </source>
</evidence>
<dbReference type="InterPro" id="IPR011990">
    <property type="entry name" value="TPR-like_helical_dom_sf"/>
</dbReference>
<organism evidence="2 3">
    <name type="scientific">Gomphillus americanus</name>
    <dbReference type="NCBI Taxonomy" id="1940652"/>
    <lineage>
        <taxon>Eukaryota</taxon>
        <taxon>Fungi</taxon>
        <taxon>Dikarya</taxon>
        <taxon>Ascomycota</taxon>
        <taxon>Pezizomycotina</taxon>
        <taxon>Lecanoromycetes</taxon>
        <taxon>OSLEUM clade</taxon>
        <taxon>Ostropomycetidae</taxon>
        <taxon>Ostropales</taxon>
        <taxon>Graphidaceae</taxon>
        <taxon>Gomphilloideae</taxon>
        <taxon>Gomphillus</taxon>
    </lineage>
</organism>
<dbReference type="Pfam" id="PF13374">
    <property type="entry name" value="TPR_10"/>
    <property type="match status" value="2"/>
</dbReference>
<dbReference type="PANTHER" id="PTHR19959">
    <property type="entry name" value="KINESIN LIGHT CHAIN"/>
    <property type="match status" value="1"/>
</dbReference>
<evidence type="ECO:0000313" key="3">
    <source>
        <dbReference type="Proteomes" id="UP000664169"/>
    </source>
</evidence>
<name>A0A8H3ISF4_9LECA</name>
<proteinExistence type="predicted"/>
<dbReference type="Pfam" id="PF12770">
    <property type="entry name" value="CHAT"/>
    <property type="match status" value="1"/>
</dbReference>
<dbReference type="EMBL" id="CAJPDQ010000039">
    <property type="protein sequence ID" value="CAF9931585.1"/>
    <property type="molecule type" value="Genomic_DNA"/>
</dbReference>
<dbReference type="PANTHER" id="PTHR19959:SF119">
    <property type="entry name" value="FUNGAL LIPASE-LIKE DOMAIN-CONTAINING PROTEIN"/>
    <property type="match status" value="1"/>
</dbReference>
<reference evidence="2" key="1">
    <citation type="submission" date="2021-03" db="EMBL/GenBank/DDBJ databases">
        <authorList>
            <person name="Tagirdzhanova G."/>
        </authorList>
    </citation>
    <scope>NUCLEOTIDE SEQUENCE</scope>
</reference>
<sequence length="874" mass="96951">MEDQQEDVDAFLAYMAEHFGLEDVPPYATALYIAKIGYQNFLQNGAKDQIDAAIKFARISLRYDHRTSASTGSLQNNLGVFLEARFERTGDMADLEEAIQINRRAVASAPENDPNFAAYHNNLGNKLERRYDRTGDINDLDEAVQISERAVALTSEDQSNLAIRLSNLSQIFAKLYKRRQDMSDLEKAIQALRRAATSVSDGHSNLATYLGNLSNQLDSRYQRTGDTKDLEESLQIARRAVSLGSTSEDYSKRADQFHGLGNTLELRYMQTGDMNDLKEAIEMVTQAIVLMPENHPDSANYLNDLGNKLMLQYMQTGDAAYLGGAGRVFGRSWGSYGSAPFTRIYGASWYLKVLIFSEMYNEAAEIATLAIDLLLIVASRYLDRNDRQYAMSKFTGIAADACAVLLQTRDQETALQYLEKGRAVILGQAIDDWNDLSFLREEHMELATNLKALRDVVNISSSRLSAEPDRFLAAQQRRAAAKELELCIQSIRELPGQEQFMATQSIEDMQACAADGTVVVVNVTDSRSDAIILSTKAIHTASLPDEFGPEARKWISKEWHGPRSQRGLRNKEYMAFLNWLWGYVKFILYVVGHADDSLAIDCLPRIWWVGTGLASSLPFHAAGDHSPGSTENTFSHVTSSYASSIKTLSYSRSRCSVNIGSDWKTMIATMPVTPGLKADRARLPGVVTEKRNVTDILQHHSTIEDVEQPSTKGVIRHLEDCNIAHFACHGRTNLLDPLSSGLILQRTDDNGSAVQDLLTVHGLSEINLQNARLAYLSACSTAENKAARLADEAIHVVSGFQVAGFPHVIGCLWPSVDQVCTEVARSFYASLVAQGSLCLDSKAIAVALHRSVLEARAKDWKRPLNWAQFVHYGA</sequence>
<dbReference type="InterPro" id="IPR024983">
    <property type="entry name" value="CHAT_dom"/>
</dbReference>
<feature type="domain" description="CHAT" evidence="1">
    <location>
        <begin position="603"/>
        <end position="874"/>
    </location>
</feature>
<keyword evidence="3" id="KW-1185">Reference proteome</keyword>
<evidence type="ECO:0000259" key="1">
    <source>
        <dbReference type="Pfam" id="PF12770"/>
    </source>
</evidence>
<dbReference type="Proteomes" id="UP000664169">
    <property type="component" value="Unassembled WGS sequence"/>
</dbReference>
<accession>A0A8H3ISF4</accession>
<gene>
    <name evidence="2" type="ORF">GOMPHAMPRED_005962</name>
</gene>
<protein>
    <recommendedName>
        <fullName evidence="1">CHAT domain-containing protein</fullName>
    </recommendedName>
</protein>
<dbReference type="OrthoDB" id="9991317at2759"/>
<dbReference type="SUPFAM" id="SSF81901">
    <property type="entry name" value="HCP-like"/>
    <property type="match status" value="1"/>
</dbReference>
<dbReference type="AlphaFoldDB" id="A0A8H3ISF4"/>